<reference evidence="2 3" key="1">
    <citation type="submission" date="2024-06" db="EMBL/GenBank/DDBJ databases">
        <title>A chromosome-level genome assembly of beet webworm, Loxostege sticticalis.</title>
        <authorList>
            <person name="Zhang Y."/>
        </authorList>
    </citation>
    <scope>NUCLEOTIDE SEQUENCE [LARGE SCALE GENOMIC DNA]</scope>
    <source>
        <strain evidence="2">AQ028</strain>
        <tissue evidence="2">Male pupae</tissue>
    </source>
</reference>
<accession>A0ABD0SXI6</accession>
<organism evidence="2 3">
    <name type="scientific">Loxostege sticticalis</name>
    <name type="common">Beet webworm moth</name>
    <dbReference type="NCBI Taxonomy" id="481309"/>
    <lineage>
        <taxon>Eukaryota</taxon>
        <taxon>Metazoa</taxon>
        <taxon>Ecdysozoa</taxon>
        <taxon>Arthropoda</taxon>
        <taxon>Hexapoda</taxon>
        <taxon>Insecta</taxon>
        <taxon>Pterygota</taxon>
        <taxon>Neoptera</taxon>
        <taxon>Endopterygota</taxon>
        <taxon>Lepidoptera</taxon>
        <taxon>Glossata</taxon>
        <taxon>Ditrysia</taxon>
        <taxon>Pyraloidea</taxon>
        <taxon>Crambidae</taxon>
        <taxon>Pyraustinae</taxon>
        <taxon>Loxostege</taxon>
    </lineage>
</organism>
<dbReference type="AlphaFoldDB" id="A0ABD0SXI6"/>
<evidence type="ECO:0000256" key="1">
    <source>
        <dbReference type="SAM" id="MobiDB-lite"/>
    </source>
</evidence>
<proteinExistence type="predicted"/>
<feature type="compositionally biased region" description="Low complexity" evidence="1">
    <location>
        <begin position="86"/>
        <end position="102"/>
    </location>
</feature>
<evidence type="ECO:0000313" key="2">
    <source>
        <dbReference type="EMBL" id="KAL0830467.1"/>
    </source>
</evidence>
<sequence>MDLGRLLCDVQHADSVTRRNFILFSLKKEMSEHLSSTKIDFFLFGESLAETLKAAKSIYKNLNRKAPGPSYRQSGHIQRSREPAPRARAAPLPLAHSSRPWPRQQPPPPPPPAQARRRF</sequence>
<dbReference type="EMBL" id="JBEDNZ010000013">
    <property type="protein sequence ID" value="KAL0830467.1"/>
    <property type="molecule type" value="Genomic_DNA"/>
</dbReference>
<protein>
    <submittedName>
        <fullName evidence="2">Uncharacterized protein</fullName>
    </submittedName>
</protein>
<dbReference type="Proteomes" id="UP001549921">
    <property type="component" value="Unassembled WGS sequence"/>
</dbReference>
<evidence type="ECO:0000313" key="3">
    <source>
        <dbReference type="Proteomes" id="UP001549921"/>
    </source>
</evidence>
<feature type="region of interest" description="Disordered" evidence="1">
    <location>
        <begin position="62"/>
        <end position="119"/>
    </location>
</feature>
<gene>
    <name evidence="2" type="ORF">ABMA28_002632</name>
</gene>
<feature type="compositionally biased region" description="Pro residues" evidence="1">
    <location>
        <begin position="103"/>
        <end position="113"/>
    </location>
</feature>
<comment type="caution">
    <text evidence="2">The sequence shown here is derived from an EMBL/GenBank/DDBJ whole genome shotgun (WGS) entry which is preliminary data.</text>
</comment>
<name>A0ABD0SXI6_LOXSC</name>